<name>A0ACB8BAQ7_9AGAM</name>
<protein>
    <submittedName>
        <fullName evidence="1">PLAC8-domain-containing protein</fullName>
    </submittedName>
</protein>
<dbReference type="Proteomes" id="UP000790709">
    <property type="component" value="Unassembled WGS sequence"/>
</dbReference>
<reference evidence="1" key="1">
    <citation type="journal article" date="2021" name="New Phytol.">
        <title>Evolutionary innovations through gain and loss of genes in the ectomycorrhizal Boletales.</title>
        <authorList>
            <person name="Wu G."/>
            <person name="Miyauchi S."/>
            <person name="Morin E."/>
            <person name="Kuo A."/>
            <person name="Drula E."/>
            <person name="Varga T."/>
            <person name="Kohler A."/>
            <person name="Feng B."/>
            <person name="Cao Y."/>
            <person name="Lipzen A."/>
            <person name="Daum C."/>
            <person name="Hundley H."/>
            <person name="Pangilinan J."/>
            <person name="Johnson J."/>
            <person name="Barry K."/>
            <person name="LaButti K."/>
            <person name="Ng V."/>
            <person name="Ahrendt S."/>
            <person name="Min B."/>
            <person name="Choi I.G."/>
            <person name="Park H."/>
            <person name="Plett J.M."/>
            <person name="Magnuson J."/>
            <person name="Spatafora J.W."/>
            <person name="Nagy L.G."/>
            <person name="Henrissat B."/>
            <person name="Grigoriev I.V."/>
            <person name="Yang Z.L."/>
            <person name="Xu J."/>
            <person name="Martin F.M."/>
        </authorList>
    </citation>
    <scope>NUCLEOTIDE SEQUENCE</scope>
    <source>
        <strain evidence="1">KUC20120723A-06</strain>
    </source>
</reference>
<proteinExistence type="predicted"/>
<keyword evidence="2" id="KW-1185">Reference proteome</keyword>
<comment type="caution">
    <text evidence="1">The sequence shown here is derived from an EMBL/GenBank/DDBJ whole genome shotgun (WGS) entry which is preliminary data.</text>
</comment>
<accession>A0ACB8BAQ7</accession>
<organism evidence="1 2">
    <name type="scientific">Leucogyrophana mollusca</name>
    <dbReference type="NCBI Taxonomy" id="85980"/>
    <lineage>
        <taxon>Eukaryota</taxon>
        <taxon>Fungi</taxon>
        <taxon>Dikarya</taxon>
        <taxon>Basidiomycota</taxon>
        <taxon>Agaricomycotina</taxon>
        <taxon>Agaricomycetes</taxon>
        <taxon>Agaricomycetidae</taxon>
        <taxon>Boletales</taxon>
        <taxon>Boletales incertae sedis</taxon>
        <taxon>Leucogyrophana</taxon>
    </lineage>
</organism>
<evidence type="ECO:0000313" key="1">
    <source>
        <dbReference type="EMBL" id="KAH7921872.1"/>
    </source>
</evidence>
<evidence type="ECO:0000313" key="2">
    <source>
        <dbReference type="Proteomes" id="UP000790709"/>
    </source>
</evidence>
<dbReference type="EMBL" id="MU266508">
    <property type="protein sequence ID" value="KAH7921872.1"/>
    <property type="molecule type" value="Genomic_DNA"/>
</dbReference>
<sequence length="146" mass="16083">MNSQGHEKGDRSRAQRSTGNHWRYGLFSCFGEVGTCCFSCFCPCMSFAKNKKRLDHLQDKGSSDPEHGGSGCNSDCCFHFGLTLCCGLGWVLQLGTRGALRARRHIEGNPCNDCLAAFFCTPCELTQESRELGCEENSQNPSIEVT</sequence>
<gene>
    <name evidence="1" type="ORF">BV22DRAFT_1018489</name>
</gene>